<evidence type="ECO:0000313" key="1">
    <source>
        <dbReference type="EMBL" id="PLW31936.1"/>
    </source>
</evidence>
<reference evidence="1 2" key="1">
    <citation type="submission" date="2017-11" db="EMBL/GenBank/DDBJ databases">
        <title>De novo assembly and phasing of dikaryotic genomes from two isolates of Puccinia coronata f. sp. avenae, the causal agent of oat crown rust.</title>
        <authorList>
            <person name="Miller M.E."/>
            <person name="Zhang Y."/>
            <person name="Omidvar V."/>
            <person name="Sperschneider J."/>
            <person name="Schwessinger B."/>
            <person name="Raley C."/>
            <person name="Palmer J.M."/>
            <person name="Garnica D."/>
            <person name="Upadhyaya N."/>
            <person name="Rathjen J."/>
            <person name="Taylor J.M."/>
            <person name="Park R.F."/>
            <person name="Dodds P.N."/>
            <person name="Hirsch C.D."/>
            <person name="Kianian S.F."/>
            <person name="Figueroa M."/>
        </authorList>
    </citation>
    <scope>NUCLEOTIDE SEQUENCE [LARGE SCALE GENOMIC DNA]</scope>
    <source>
        <strain evidence="1">12NC29</strain>
    </source>
</reference>
<dbReference type="SUPFAM" id="SSF47576">
    <property type="entry name" value="Calponin-homology domain, CH-domain"/>
    <property type="match status" value="1"/>
</dbReference>
<evidence type="ECO:0000313" key="2">
    <source>
        <dbReference type="Proteomes" id="UP000235388"/>
    </source>
</evidence>
<comment type="caution">
    <text evidence="1">The sequence shown here is derived from an EMBL/GenBank/DDBJ whole genome shotgun (WGS) entry which is preliminary data.</text>
</comment>
<dbReference type="GO" id="GO:0051015">
    <property type="term" value="F:actin filament binding"/>
    <property type="evidence" value="ECO:0007669"/>
    <property type="project" value="TreeGrafter"/>
</dbReference>
<dbReference type="EMBL" id="PGCJ01000336">
    <property type="protein sequence ID" value="PLW31936.1"/>
    <property type="molecule type" value="Genomic_DNA"/>
</dbReference>
<dbReference type="AlphaFoldDB" id="A0A2N5U2G0"/>
<dbReference type="STRING" id="200324.A0A2N5U2G0"/>
<dbReference type="GO" id="GO:0110085">
    <property type="term" value="C:mitotic actomyosin contractile ring"/>
    <property type="evidence" value="ECO:0007669"/>
    <property type="project" value="TreeGrafter"/>
</dbReference>
<proteinExistence type="predicted"/>
<dbReference type="PANTHER" id="PTHR14149:SF14">
    <property type="entry name" value="CALPONIN-HOMOLOGY (CH) DOMAIN-CONTAINING PROTEIN"/>
    <property type="match status" value="1"/>
</dbReference>
<protein>
    <submittedName>
        <fullName evidence="1">Uncharacterized protein</fullName>
    </submittedName>
</protein>
<keyword evidence="2" id="KW-1185">Reference proteome</keyword>
<dbReference type="GO" id="GO:0005516">
    <property type="term" value="F:calmodulin binding"/>
    <property type="evidence" value="ECO:0007669"/>
    <property type="project" value="TreeGrafter"/>
</dbReference>
<name>A0A2N5U2G0_9BASI</name>
<dbReference type="GO" id="GO:1903479">
    <property type="term" value="P:mitotic actomyosin contractile ring assembly actin filament organization"/>
    <property type="evidence" value="ECO:0007669"/>
    <property type="project" value="TreeGrafter"/>
</dbReference>
<dbReference type="OrthoDB" id="775356at2759"/>
<dbReference type="InterPro" id="IPR036872">
    <property type="entry name" value="CH_dom_sf"/>
</dbReference>
<dbReference type="GO" id="GO:0005096">
    <property type="term" value="F:GTPase activator activity"/>
    <property type="evidence" value="ECO:0007669"/>
    <property type="project" value="TreeGrafter"/>
</dbReference>
<organism evidence="1 2">
    <name type="scientific">Puccinia coronata f. sp. avenae</name>
    <dbReference type="NCBI Taxonomy" id="200324"/>
    <lineage>
        <taxon>Eukaryota</taxon>
        <taxon>Fungi</taxon>
        <taxon>Dikarya</taxon>
        <taxon>Basidiomycota</taxon>
        <taxon>Pucciniomycotina</taxon>
        <taxon>Pucciniomycetes</taxon>
        <taxon>Pucciniales</taxon>
        <taxon>Pucciniaceae</taxon>
        <taxon>Puccinia</taxon>
    </lineage>
</organism>
<sequence>MRKHHLPRRPRQYHTFCQACLIQRPDALPLVLESQRPLLQAYEYLYHVGEAKDWLELVLEMNQDDGLIPAASPCLPHPAGSPMESLSGGLPDLSASADPTTTTTHQLHNLSVTEFPQTLRDGVIPARLVRRFRGREHVPRIFIHPKLQYRHSNNINYFFQFLRFVRHLLAKRGLAERIGNLVGKLQFSNDQL</sequence>
<gene>
    <name evidence="1" type="ORF">PCANC_19186</name>
</gene>
<dbReference type="PANTHER" id="PTHR14149">
    <property type="entry name" value="RAS GTPASE-ACTIVATING PROTEIN WITH IQ MOTIF"/>
    <property type="match status" value="1"/>
</dbReference>
<accession>A0A2N5U2G0</accession>
<dbReference type="Gene3D" id="1.10.418.10">
    <property type="entry name" value="Calponin-like domain"/>
    <property type="match status" value="1"/>
</dbReference>
<dbReference type="Proteomes" id="UP000235388">
    <property type="component" value="Unassembled WGS sequence"/>
</dbReference>